<name>A0A8J4XFT5_CLAMG</name>
<dbReference type="PANTHER" id="PTHR35680">
    <property type="entry name" value="NFAT ACTIVATION MOLECULE 1"/>
    <property type="match status" value="1"/>
</dbReference>
<dbReference type="GO" id="GO:0004888">
    <property type="term" value="F:transmembrane signaling receptor activity"/>
    <property type="evidence" value="ECO:0007669"/>
    <property type="project" value="InterPro"/>
</dbReference>
<dbReference type="GO" id="GO:0045577">
    <property type="term" value="P:regulation of B cell differentiation"/>
    <property type="evidence" value="ECO:0007669"/>
    <property type="project" value="InterPro"/>
</dbReference>
<sequence length="196" mass="22006">NLILKSRTSVALAGEKLVHHLEVTIPANSSKTNILCYQNSNEIWKHAVDENTFSHPLTIILSTNITMNDSSCSGEYYFKFQSEKVYWVVLVRDMGYQPDTEILIILLPVVIIILLSLSITGSVYIFKWYKNHPPSEGDGNEAKTEKRKRNTVATEEGAVSDSVYTALGQTTVSVYDVLNVDEERRASTDSQTSKKE</sequence>
<keyword evidence="2" id="KW-0472">Membrane</keyword>
<dbReference type="PANTHER" id="PTHR35680:SF1">
    <property type="entry name" value="NFAT ACTIVATION MOLECULE 1"/>
    <property type="match status" value="1"/>
</dbReference>
<reference evidence="3" key="1">
    <citation type="submission" date="2020-07" db="EMBL/GenBank/DDBJ databases">
        <title>Clarias magur genome sequencing, assembly and annotation.</title>
        <authorList>
            <person name="Kushwaha B."/>
            <person name="Kumar R."/>
            <person name="Das P."/>
            <person name="Joshi C.G."/>
            <person name="Kumar D."/>
            <person name="Nagpure N.S."/>
            <person name="Pandey M."/>
            <person name="Agarwal S."/>
            <person name="Srivastava S."/>
            <person name="Singh M."/>
            <person name="Sahoo L."/>
            <person name="Jayasankar P."/>
            <person name="Meher P.K."/>
            <person name="Koringa P.G."/>
            <person name="Iquebal M.A."/>
            <person name="Das S.P."/>
            <person name="Bit A."/>
            <person name="Patnaik S."/>
            <person name="Patel N."/>
            <person name="Shah T.M."/>
            <person name="Hinsu A."/>
            <person name="Jena J.K."/>
        </authorList>
    </citation>
    <scope>NUCLEOTIDE SEQUENCE</scope>
    <source>
        <strain evidence="3">CIFAMagur01</strain>
        <tissue evidence="3">Testis</tissue>
    </source>
</reference>
<dbReference type="GO" id="GO:0045121">
    <property type="term" value="C:membrane raft"/>
    <property type="evidence" value="ECO:0007669"/>
    <property type="project" value="TreeGrafter"/>
</dbReference>
<feature type="transmembrane region" description="Helical" evidence="2">
    <location>
        <begin position="102"/>
        <end position="126"/>
    </location>
</feature>
<dbReference type="GO" id="GO:0001819">
    <property type="term" value="P:positive regulation of cytokine production"/>
    <property type="evidence" value="ECO:0007669"/>
    <property type="project" value="InterPro"/>
</dbReference>
<evidence type="ECO:0000256" key="1">
    <source>
        <dbReference type="SAM" id="MobiDB-lite"/>
    </source>
</evidence>
<evidence type="ECO:0000256" key="2">
    <source>
        <dbReference type="SAM" id="Phobius"/>
    </source>
</evidence>
<evidence type="ECO:0000313" key="3">
    <source>
        <dbReference type="EMBL" id="KAF5909243.1"/>
    </source>
</evidence>
<keyword evidence="2" id="KW-0812">Transmembrane</keyword>
<keyword evidence="2" id="KW-1133">Transmembrane helix</keyword>
<keyword evidence="4" id="KW-1185">Reference proteome</keyword>
<gene>
    <name evidence="3" type="ORF">DAT39_000970</name>
</gene>
<feature type="non-terminal residue" evidence="3">
    <location>
        <position position="196"/>
    </location>
</feature>
<proteinExistence type="predicted"/>
<protein>
    <submittedName>
        <fullName evidence="3">NFAT activation molecule 1-like</fullName>
    </submittedName>
</protein>
<organism evidence="3 4">
    <name type="scientific">Clarias magur</name>
    <name type="common">Asian catfish</name>
    <name type="synonym">Macropteronotus magur</name>
    <dbReference type="NCBI Taxonomy" id="1594786"/>
    <lineage>
        <taxon>Eukaryota</taxon>
        <taxon>Metazoa</taxon>
        <taxon>Chordata</taxon>
        <taxon>Craniata</taxon>
        <taxon>Vertebrata</taxon>
        <taxon>Euteleostomi</taxon>
        <taxon>Actinopterygii</taxon>
        <taxon>Neopterygii</taxon>
        <taxon>Teleostei</taxon>
        <taxon>Ostariophysi</taxon>
        <taxon>Siluriformes</taxon>
        <taxon>Clariidae</taxon>
        <taxon>Clarias</taxon>
    </lineage>
</organism>
<evidence type="ECO:0000313" key="4">
    <source>
        <dbReference type="Proteomes" id="UP000727407"/>
    </source>
</evidence>
<dbReference type="GO" id="GO:0050861">
    <property type="term" value="P:positive regulation of B cell receptor signaling pathway"/>
    <property type="evidence" value="ECO:0007669"/>
    <property type="project" value="InterPro"/>
</dbReference>
<accession>A0A8J4XFT5</accession>
<dbReference type="AlphaFoldDB" id="A0A8J4XFT5"/>
<dbReference type="GO" id="GO:0050853">
    <property type="term" value="P:B cell receptor signaling pathway"/>
    <property type="evidence" value="ECO:0007669"/>
    <property type="project" value="TreeGrafter"/>
</dbReference>
<feature type="region of interest" description="Disordered" evidence="1">
    <location>
        <begin position="135"/>
        <end position="156"/>
    </location>
</feature>
<dbReference type="Proteomes" id="UP000727407">
    <property type="component" value="Unassembled WGS sequence"/>
</dbReference>
<comment type="caution">
    <text evidence="3">The sequence shown here is derived from an EMBL/GenBank/DDBJ whole genome shotgun (WGS) entry which is preliminary data.</text>
</comment>
<feature type="non-terminal residue" evidence="3">
    <location>
        <position position="1"/>
    </location>
</feature>
<dbReference type="OrthoDB" id="8830760at2759"/>
<dbReference type="InterPro" id="IPR033549">
    <property type="entry name" value="NFAM1"/>
</dbReference>
<dbReference type="EMBL" id="QNUK01000006">
    <property type="protein sequence ID" value="KAF5909243.1"/>
    <property type="molecule type" value="Genomic_DNA"/>
</dbReference>